<evidence type="ECO:0000259" key="4">
    <source>
        <dbReference type="PROSITE" id="PS50995"/>
    </source>
</evidence>
<dbReference type="InterPro" id="IPR000835">
    <property type="entry name" value="HTH_MarR-typ"/>
</dbReference>
<evidence type="ECO:0000313" key="6">
    <source>
        <dbReference type="Proteomes" id="UP000198418"/>
    </source>
</evidence>
<evidence type="ECO:0000256" key="3">
    <source>
        <dbReference type="ARBA" id="ARBA00023163"/>
    </source>
</evidence>
<dbReference type="Pfam" id="PF12802">
    <property type="entry name" value="MarR_2"/>
    <property type="match status" value="1"/>
</dbReference>
<keyword evidence="1" id="KW-0805">Transcription regulation</keyword>
<keyword evidence="3" id="KW-0804">Transcription</keyword>
<dbReference type="InterPro" id="IPR036390">
    <property type="entry name" value="WH_DNA-bd_sf"/>
</dbReference>
<dbReference type="SUPFAM" id="SSF46785">
    <property type="entry name" value="Winged helix' DNA-binding domain"/>
    <property type="match status" value="1"/>
</dbReference>
<dbReference type="PANTHER" id="PTHR33164">
    <property type="entry name" value="TRANSCRIPTIONAL REGULATOR, MARR FAMILY"/>
    <property type="match status" value="1"/>
</dbReference>
<dbReference type="GO" id="GO:0006950">
    <property type="term" value="P:response to stress"/>
    <property type="evidence" value="ECO:0007669"/>
    <property type="project" value="TreeGrafter"/>
</dbReference>
<sequence length="137" mass="15177">MTDQAFTLDDRDYAALADFRAALRAFLAFSEARAVEVGLSPQQHQALLAIRGAPGAEATIGYVAERLILKPHSASELISRLEALDLVARRASETDRRKTTLVLTERAADLLGELSAIHREEIRRLKPLLLELLDRFG</sequence>
<evidence type="ECO:0000256" key="2">
    <source>
        <dbReference type="ARBA" id="ARBA00023125"/>
    </source>
</evidence>
<evidence type="ECO:0000313" key="5">
    <source>
        <dbReference type="EMBL" id="SNB85309.1"/>
    </source>
</evidence>
<dbReference type="PROSITE" id="PS01117">
    <property type="entry name" value="HTH_MARR_1"/>
    <property type="match status" value="1"/>
</dbReference>
<dbReference type="InterPro" id="IPR039422">
    <property type="entry name" value="MarR/SlyA-like"/>
</dbReference>
<reference evidence="6" key="1">
    <citation type="submission" date="2017-06" db="EMBL/GenBank/DDBJ databases">
        <authorList>
            <person name="Varghese N."/>
            <person name="Submissions S."/>
        </authorList>
    </citation>
    <scope>NUCLEOTIDE SEQUENCE [LARGE SCALE GENOMIC DNA]</scope>
    <source>
        <strain evidence="6">DSM 137</strain>
    </source>
</reference>
<feature type="domain" description="HTH marR-type" evidence="4">
    <location>
        <begin position="9"/>
        <end position="137"/>
    </location>
</feature>
<proteinExistence type="predicted"/>
<dbReference type="OrthoDB" id="9807800at2"/>
<dbReference type="Proteomes" id="UP000198418">
    <property type="component" value="Unassembled WGS sequence"/>
</dbReference>
<name>A0A212SIC1_RHOAC</name>
<dbReference type="GO" id="GO:0003700">
    <property type="term" value="F:DNA-binding transcription factor activity"/>
    <property type="evidence" value="ECO:0007669"/>
    <property type="project" value="InterPro"/>
</dbReference>
<dbReference type="AlphaFoldDB" id="A0A212SIC1"/>
<dbReference type="InterPro" id="IPR023187">
    <property type="entry name" value="Tscrpt_reg_MarR-type_CS"/>
</dbReference>
<gene>
    <name evidence="5" type="ORF">SAMN06265338_1502</name>
</gene>
<keyword evidence="2 5" id="KW-0238">DNA-binding</keyword>
<dbReference type="Gene3D" id="1.10.10.10">
    <property type="entry name" value="Winged helix-like DNA-binding domain superfamily/Winged helix DNA-binding domain"/>
    <property type="match status" value="1"/>
</dbReference>
<dbReference type="SMART" id="SM00347">
    <property type="entry name" value="HTH_MARR"/>
    <property type="match status" value="1"/>
</dbReference>
<dbReference type="PROSITE" id="PS50995">
    <property type="entry name" value="HTH_MARR_2"/>
    <property type="match status" value="1"/>
</dbReference>
<accession>A0A212SIC1</accession>
<dbReference type="PANTHER" id="PTHR33164:SF43">
    <property type="entry name" value="HTH-TYPE TRANSCRIPTIONAL REPRESSOR YETL"/>
    <property type="match status" value="1"/>
</dbReference>
<protein>
    <submittedName>
        <fullName evidence="5">DNA-binding transcriptional regulator, MarR family</fullName>
    </submittedName>
</protein>
<dbReference type="GO" id="GO:0003677">
    <property type="term" value="F:DNA binding"/>
    <property type="evidence" value="ECO:0007669"/>
    <property type="project" value="UniProtKB-KW"/>
</dbReference>
<evidence type="ECO:0000256" key="1">
    <source>
        <dbReference type="ARBA" id="ARBA00023015"/>
    </source>
</evidence>
<keyword evidence="6" id="KW-1185">Reference proteome</keyword>
<dbReference type="EMBL" id="FYDG01000050">
    <property type="protein sequence ID" value="SNB85309.1"/>
    <property type="molecule type" value="Genomic_DNA"/>
</dbReference>
<organism evidence="5 6">
    <name type="scientific">Rhodoblastus acidophilus</name>
    <name type="common">Rhodopseudomonas acidophila</name>
    <dbReference type="NCBI Taxonomy" id="1074"/>
    <lineage>
        <taxon>Bacteria</taxon>
        <taxon>Pseudomonadati</taxon>
        <taxon>Pseudomonadota</taxon>
        <taxon>Alphaproteobacteria</taxon>
        <taxon>Hyphomicrobiales</taxon>
        <taxon>Rhodoblastaceae</taxon>
        <taxon>Rhodoblastus</taxon>
    </lineage>
</organism>
<dbReference type="InterPro" id="IPR036388">
    <property type="entry name" value="WH-like_DNA-bd_sf"/>
</dbReference>